<keyword evidence="6 10" id="KW-0547">Nucleotide-binding</keyword>
<dbReference type="EMBL" id="FMXQ01000012">
    <property type="protein sequence ID" value="SDB56654.1"/>
    <property type="molecule type" value="Genomic_DNA"/>
</dbReference>
<dbReference type="PANTHER" id="PTHR11136:SF0">
    <property type="entry name" value="DIHYDROFOLATE SYNTHETASE-RELATED"/>
    <property type="match status" value="1"/>
</dbReference>
<dbReference type="InterPro" id="IPR013221">
    <property type="entry name" value="Mur_ligase_cen"/>
</dbReference>
<dbReference type="STRING" id="665467.SAMN02982931_04504"/>
<dbReference type="SUPFAM" id="SSF53244">
    <property type="entry name" value="MurD-like peptide ligases, peptide-binding domain"/>
    <property type="match status" value="1"/>
</dbReference>
<evidence type="ECO:0000313" key="12">
    <source>
        <dbReference type="EMBL" id="SDB56654.1"/>
    </source>
</evidence>
<dbReference type="GO" id="GO:0005737">
    <property type="term" value="C:cytoplasm"/>
    <property type="evidence" value="ECO:0007669"/>
    <property type="project" value="TreeGrafter"/>
</dbReference>
<accession>A0A1G6EH01</accession>
<dbReference type="FunFam" id="3.40.1190.10:FF:000011">
    <property type="entry name" value="Folylpolyglutamate synthase/dihydrofolate synthase"/>
    <property type="match status" value="1"/>
</dbReference>
<dbReference type="InterPro" id="IPR018109">
    <property type="entry name" value="Folylpolyglutamate_synth_CS"/>
</dbReference>
<evidence type="ECO:0000313" key="13">
    <source>
        <dbReference type="Proteomes" id="UP000199071"/>
    </source>
</evidence>
<keyword evidence="7 10" id="KW-0067">ATP-binding</keyword>
<name>A0A1G6EH01_9HYPH</name>
<dbReference type="AlphaFoldDB" id="A0A1G6EH01"/>
<evidence type="ECO:0000256" key="1">
    <source>
        <dbReference type="ARBA" id="ARBA00001946"/>
    </source>
</evidence>
<dbReference type="SUPFAM" id="SSF53623">
    <property type="entry name" value="MurD-like peptide ligases, catalytic domain"/>
    <property type="match status" value="1"/>
</dbReference>
<comment type="cofactor">
    <cofactor evidence="1">
        <name>Mg(2+)</name>
        <dbReference type="ChEBI" id="CHEBI:18420"/>
    </cofactor>
</comment>
<dbReference type="Pfam" id="PF08245">
    <property type="entry name" value="Mur_ligase_M"/>
    <property type="match status" value="1"/>
</dbReference>
<evidence type="ECO:0000256" key="9">
    <source>
        <dbReference type="ARBA" id="ARBA00047493"/>
    </source>
</evidence>
<evidence type="ECO:0000256" key="8">
    <source>
        <dbReference type="ARBA" id="ARBA00022842"/>
    </source>
</evidence>
<dbReference type="PROSITE" id="PS01012">
    <property type="entry name" value="FOLYLPOLYGLU_SYNT_2"/>
    <property type="match status" value="1"/>
</dbReference>
<evidence type="ECO:0000256" key="5">
    <source>
        <dbReference type="ARBA" id="ARBA00022723"/>
    </source>
</evidence>
<protein>
    <recommendedName>
        <fullName evidence="3">tetrahydrofolate synthase</fullName>
        <ecNumber evidence="3">6.3.2.17</ecNumber>
    </recommendedName>
</protein>
<evidence type="ECO:0000256" key="4">
    <source>
        <dbReference type="ARBA" id="ARBA00022598"/>
    </source>
</evidence>
<dbReference type="UniPathway" id="UPA00077">
    <property type="reaction ID" value="UER00157"/>
</dbReference>
<evidence type="ECO:0000259" key="11">
    <source>
        <dbReference type="Pfam" id="PF08245"/>
    </source>
</evidence>
<gene>
    <name evidence="12" type="ORF">SAMN02982931_04504</name>
</gene>
<evidence type="ECO:0000256" key="3">
    <source>
        <dbReference type="ARBA" id="ARBA00013025"/>
    </source>
</evidence>
<dbReference type="InterPro" id="IPR001645">
    <property type="entry name" value="Folylpolyglutamate_synth"/>
</dbReference>
<keyword evidence="5" id="KW-0479">Metal-binding</keyword>
<dbReference type="GO" id="GO:0046872">
    <property type="term" value="F:metal ion binding"/>
    <property type="evidence" value="ECO:0007669"/>
    <property type="project" value="UniProtKB-KW"/>
</dbReference>
<evidence type="ECO:0000256" key="10">
    <source>
        <dbReference type="PIRNR" id="PIRNR001563"/>
    </source>
</evidence>
<proteinExistence type="inferred from homology"/>
<dbReference type="InterPro" id="IPR036615">
    <property type="entry name" value="Mur_ligase_C_dom_sf"/>
</dbReference>
<sequence>MERLLRLHPREIDLSLDRIERLMLELGSPDRQLPPVIHVAGTNGKGSTTAFMRAMLEAEGRGVHVYTSPHLVSFHERIRIAAKGGGRFVDEDALADTLIEVERVNDGRPITHFEITTAAAIVLFARNPADVVILEVGLGGRLDATNIITEPLATVITPVSVDHEKFLGDTIELIAAEKAGIVKQGRPVIVAPQAQEALAIIEAEAARKRAPLFVANQDWVATPERGRLVYQDEDGLLDLPQPRLIGRHQFTNAGTAIATLRRSGLGVSTEAIEQGLADVEWPARLQRLTAGALVERAPEEAEIWLDGGHNPGAGIAIAEAMADLEERVPRPLYLIAGMLNTKDPLGFFQPFAGLARRVYTVPVPSSLAGRDPVELAVIASEVDLATEPSDSVGDALDRIAREETTLGPPRILICGSLYLAGTTLAENGTPPR</sequence>
<evidence type="ECO:0000256" key="2">
    <source>
        <dbReference type="ARBA" id="ARBA00008276"/>
    </source>
</evidence>
<dbReference type="EC" id="6.3.2.17" evidence="3"/>
<dbReference type="GO" id="GO:0046654">
    <property type="term" value="P:tetrahydrofolate biosynthetic process"/>
    <property type="evidence" value="ECO:0007669"/>
    <property type="project" value="UniProtKB-UniPathway"/>
</dbReference>
<dbReference type="InterPro" id="IPR036565">
    <property type="entry name" value="Mur-like_cat_sf"/>
</dbReference>
<reference evidence="12 13" key="1">
    <citation type="submission" date="2016-10" db="EMBL/GenBank/DDBJ databases">
        <authorList>
            <person name="de Groot N.N."/>
        </authorList>
    </citation>
    <scope>NUCLEOTIDE SEQUENCE [LARGE SCALE GENOMIC DNA]</scope>
    <source>
        <strain evidence="12 13">ATCC 35022</strain>
    </source>
</reference>
<dbReference type="GO" id="GO:0005524">
    <property type="term" value="F:ATP binding"/>
    <property type="evidence" value="ECO:0007669"/>
    <property type="project" value="UniProtKB-KW"/>
</dbReference>
<comment type="catalytic activity">
    <reaction evidence="9">
        <text>(6S)-5,6,7,8-tetrahydrofolyl-(gamma-L-Glu)(n) + L-glutamate + ATP = (6S)-5,6,7,8-tetrahydrofolyl-(gamma-L-Glu)(n+1) + ADP + phosphate + H(+)</text>
        <dbReference type="Rhea" id="RHEA:10580"/>
        <dbReference type="Rhea" id="RHEA-COMP:14738"/>
        <dbReference type="Rhea" id="RHEA-COMP:14740"/>
        <dbReference type="ChEBI" id="CHEBI:15378"/>
        <dbReference type="ChEBI" id="CHEBI:29985"/>
        <dbReference type="ChEBI" id="CHEBI:30616"/>
        <dbReference type="ChEBI" id="CHEBI:43474"/>
        <dbReference type="ChEBI" id="CHEBI:141005"/>
        <dbReference type="ChEBI" id="CHEBI:456216"/>
        <dbReference type="EC" id="6.3.2.17"/>
    </reaction>
</comment>
<dbReference type="GO" id="GO:0008841">
    <property type="term" value="F:dihydrofolate synthase activity"/>
    <property type="evidence" value="ECO:0007669"/>
    <property type="project" value="TreeGrafter"/>
</dbReference>
<dbReference type="Gene3D" id="3.40.1190.10">
    <property type="entry name" value="Mur-like, catalytic domain"/>
    <property type="match status" value="1"/>
</dbReference>
<dbReference type="GO" id="GO:0004326">
    <property type="term" value="F:tetrahydrofolylpolyglutamate synthase activity"/>
    <property type="evidence" value="ECO:0007669"/>
    <property type="project" value="UniProtKB-EC"/>
</dbReference>
<comment type="similarity">
    <text evidence="2 10">Belongs to the folylpolyglutamate synthase family.</text>
</comment>
<dbReference type="Proteomes" id="UP000199071">
    <property type="component" value="Unassembled WGS sequence"/>
</dbReference>
<organism evidence="12 13">
    <name type="scientific">Bauldia litoralis</name>
    <dbReference type="NCBI Taxonomy" id="665467"/>
    <lineage>
        <taxon>Bacteria</taxon>
        <taxon>Pseudomonadati</taxon>
        <taxon>Pseudomonadota</taxon>
        <taxon>Alphaproteobacteria</taxon>
        <taxon>Hyphomicrobiales</taxon>
        <taxon>Kaistiaceae</taxon>
        <taxon>Bauldia</taxon>
    </lineage>
</organism>
<evidence type="ECO:0000256" key="7">
    <source>
        <dbReference type="ARBA" id="ARBA00022840"/>
    </source>
</evidence>
<evidence type="ECO:0000256" key="6">
    <source>
        <dbReference type="ARBA" id="ARBA00022741"/>
    </source>
</evidence>
<dbReference type="PIRSF" id="PIRSF001563">
    <property type="entry name" value="Folylpolyglu_synth"/>
    <property type="match status" value="1"/>
</dbReference>
<keyword evidence="13" id="KW-1185">Reference proteome</keyword>
<dbReference type="NCBIfam" id="TIGR01499">
    <property type="entry name" value="folC"/>
    <property type="match status" value="1"/>
</dbReference>
<feature type="domain" description="Mur ligase central" evidence="11">
    <location>
        <begin position="39"/>
        <end position="259"/>
    </location>
</feature>
<keyword evidence="8" id="KW-0460">Magnesium</keyword>
<dbReference type="PANTHER" id="PTHR11136">
    <property type="entry name" value="FOLYLPOLYGLUTAMATE SYNTHASE-RELATED"/>
    <property type="match status" value="1"/>
</dbReference>
<keyword evidence="4 10" id="KW-0436">Ligase</keyword>
<dbReference type="Gene3D" id="3.90.190.20">
    <property type="entry name" value="Mur ligase, C-terminal domain"/>
    <property type="match status" value="1"/>
</dbReference>